<evidence type="ECO:0000256" key="2">
    <source>
        <dbReference type="ARBA" id="ARBA00004613"/>
    </source>
</evidence>
<feature type="domain" description="CFEM" evidence="10">
    <location>
        <begin position="34"/>
        <end position="94"/>
    </location>
</feature>
<name>A0A6A5WFR2_9PLEO</name>
<comment type="similarity">
    <text evidence="3">Belongs to the RBT5 family.</text>
</comment>
<accession>A0A6A5WFR2</accession>
<evidence type="ECO:0000313" key="12">
    <source>
        <dbReference type="Proteomes" id="UP000799779"/>
    </source>
</evidence>
<evidence type="ECO:0000256" key="5">
    <source>
        <dbReference type="ARBA" id="ARBA00022622"/>
    </source>
</evidence>
<dbReference type="GO" id="GO:0005576">
    <property type="term" value="C:extracellular region"/>
    <property type="evidence" value="ECO:0007669"/>
    <property type="project" value="UniProtKB-SubCell"/>
</dbReference>
<keyword evidence="5" id="KW-0472">Membrane</keyword>
<evidence type="ECO:0000256" key="4">
    <source>
        <dbReference type="ARBA" id="ARBA00022525"/>
    </source>
</evidence>
<evidence type="ECO:0000256" key="3">
    <source>
        <dbReference type="ARBA" id="ARBA00010031"/>
    </source>
</evidence>
<evidence type="ECO:0000313" key="11">
    <source>
        <dbReference type="EMBL" id="KAF1999619.1"/>
    </source>
</evidence>
<dbReference type="GO" id="GO:0098552">
    <property type="term" value="C:side of membrane"/>
    <property type="evidence" value="ECO:0007669"/>
    <property type="project" value="UniProtKB-KW"/>
</dbReference>
<gene>
    <name evidence="11" type="ORF">P154DRAFT_576801</name>
</gene>
<evidence type="ECO:0000256" key="7">
    <source>
        <dbReference type="ARBA" id="ARBA00023157"/>
    </source>
</evidence>
<feature type="chain" id="PRO_5025615996" description="CFEM domain-containing protein" evidence="9">
    <location>
        <begin position="23"/>
        <end position="237"/>
    </location>
</feature>
<sequence length="237" mass="24445">MVTTTGLTSILTTTLFITTSTATPQGGNIFGPIEGLSQCAQTIIFDNLNESRCNIGFFPCICDELIARRVGPQISATCTPDESRQYEQFLASICPSNRRPENVTTPIVNTTTVRSTIPVSTSVPVSTRVPISTGVPVSTGISNTTTSAGPFQNTTTAAGGVTTQILVPTTAANGVPTTVTQETVVPVIPTQEGPGGPAFTGAAAIMEVPEFIQSFGGMRAVAMAGGIGLMGLVFAEL</sequence>
<reference evidence="11" key="1">
    <citation type="journal article" date="2020" name="Stud. Mycol.">
        <title>101 Dothideomycetes genomes: a test case for predicting lifestyles and emergence of pathogens.</title>
        <authorList>
            <person name="Haridas S."/>
            <person name="Albert R."/>
            <person name="Binder M."/>
            <person name="Bloem J."/>
            <person name="Labutti K."/>
            <person name="Salamov A."/>
            <person name="Andreopoulos B."/>
            <person name="Baker S."/>
            <person name="Barry K."/>
            <person name="Bills G."/>
            <person name="Bluhm B."/>
            <person name="Cannon C."/>
            <person name="Castanera R."/>
            <person name="Culley D."/>
            <person name="Daum C."/>
            <person name="Ezra D."/>
            <person name="Gonzalez J."/>
            <person name="Henrissat B."/>
            <person name="Kuo A."/>
            <person name="Liang C."/>
            <person name="Lipzen A."/>
            <person name="Lutzoni F."/>
            <person name="Magnuson J."/>
            <person name="Mondo S."/>
            <person name="Nolan M."/>
            <person name="Ohm R."/>
            <person name="Pangilinan J."/>
            <person name="Park H.-J."/>
            <person name="Ramirez L."/>
            <person name="Alfaro M."/>
            <person name="Sun H."/>
            <person name="Tritt A."/>
            <person name="Yoshinaga Y."/>
            <person name="Zwiers L.-H."/>
            <person name="Turgeon B."/>
            <person name="Goodwin S."/>
            <person name="Spatafora J."/>
            <person name="Crous P."/>
            <person name="Grigoriev I."/>
        </authorList>
    </citation>
    <scope>NUCLEOTIDE SEQUENCE</scope>
    <source>
        <strain evidence="11">CBS 123094</strain>
    </source>
</reference>
<dbReference type="InterPro" id="IPR008427">
    <property type="entry name" value="Extracellular_membr_CFEM_dom"/>
</dbReference>
<evidence type="ECO:0000256" key="6">
    <source>
        <dbReference type="ARBA" id="ARBA00022729"/>
    </source>
</evidence>
<keyword evidence="6 9" id="KW-0732">Signal</keyword>
<organism evidence="11 12">
    <name type="scientific">Amniculicola lignicola CBS 123094</name>
    <dbReference type="NCBI Taxonomy" id="1392246"/>
    <lineage>
        <taxon>Eukaryota</taxon>
        <taxon>Fungi</taxon>
        <taxon>Dikarya</taxon>
        <taxon>Ascomycota</taxon>
        <taxon>Pezizomycotina</taxon>
        <taxon>Dothideomycetes</taxon>
        <taxon>Pleosporomycetidae</taxon>
        <taxon>Pleosporales</taxon>
        <taxon>Amniculicolaceae</taxon>
        <taxon>Amniculicola</taxon>
    </lineage>
</organism>
<feature type="signal peptide" evidence="9">
    <location>
        <begin position="1"/>
        <end position="22"/>
    </location>
</feature>
<keyword evidence="7" id="KW-1015">Disulfide bond</keyword>
<dbReference type="Proteomes" id="UP000799779">
    <property type="component" value="Unassembled WGS sequence"/>
</dbReference>
<evidence type="ECO:0000256" key="1">
    <source>
        <dbReference type="ARBA" id="ARBA00004589"/>
    </source>
</evidence>
<dbReference type="EMBL" id="ML977594">
    <property type="protein sequence ID" value="KAF1999619.1"/>
    <property type="molecule type" value="Genomic_DNA"/>
</dbReference>
<protein>
    <recommendedName>
        <fullName evidence="10">CFEM domain-containing protein</fullName>
    </recommendedName>
</protein>
<evidence type="ECO:0000259" key="10">
    <source>
        <dbReference type="Pfam" id="PF05730"/>
    </source>
</evidence>
<dbReference type="AlphaFoldDB" id="A0A6A5WFR2"/>
<comment type="subcellular location">
    <subcellularLocation>
        <location evidence="1">Membrane</location>
        <topology evidence="1">Lipid-anchor</topology>
        <topology evidence="1">GPI-anchor</topology>
    </subcellularLocation>
    <subcellularLocation>
        <location evidence="2">Secreted</location>
    </subcellularLocation>
</comment>
<keyword evidence="4" id="KW-0964">Secreted</keyword>
<keyword evidence="12" id="KW-1185">Reference proteome</keyword>
<dbReference type="OrthoDB" id="3797419at2759"/>
<dbReference type="Pfam" id="PF05730">
    <property type="entry name" value="CFEM"/>
    <property type="match status" value="1"/>
</dbReference>
<keyword evidence="5" id="KW-0325">Glycoprotein</keyword>
<keyword evidence="8" id="KW-0449">Lipoprotein</keyword>
<keyword evidence="5" id="KW-0336">GPI-anchor</keyword>
<proteinExistence type="inferred from homology"/>
<evidence type="ECO:0000256" key="8">
    <source>
        <dbReference type="ARBA" id="ARBA00023288"/>
    </source>
</evidence>
<evidence type="ECO:0000256" key="9">
    <source>
        <dbReference type="SAM" id="SignalP"/>
    </source>
</evidence>